<accession>A0ABN8XM88</accession>
<feature type="compositionally biased region" description="Low complexity" evidence="1">
    <location>
        <begin position="62"/>
        <end position="78"/>
    </location>
</feature>
<proteinExistence type="predicted"/>
<evidence type="ECO:0000313" key="2">
    <source>
        <dbReference type="EMBL" id="CAI9149298.1"/>
    </source>
</evidence>
<gene>
    <name evidence="2" type="ORF">MRATA1EN1_LOCUS30916</name>
</gene>
<comment type="caution">
    <text evidence="2">The sequence shown here is derived from an EMBL/GenBank/DDBJ whole genome shotgun (WGS) entry which is preliminary data.</text>
</comment>
<sequence length="144" mass="15580">MTILLLLDSSSSRCGQRDCSGRGSQQTEDKRNEIQQQGRTYQEHQSHSLAADNEGRAGGACLSDDGSSTGKGSLSTGTPAAARTEEGGCSSSRSSYPPIVWYDEGRGKLMIDRQQLLRERGESTRGDWTLRFLGTGSMQSSVRT</sequence>
<keyword evidence="3" id="KW-1185">Reference proteome</keyword>
<evidence type="ECO:0000313" key="3">
    <source>
        <dbReference type="Proteomes" id="UP001176941"/>
    </source>
</evidence>
<name>A0ABN8XM88_RANTA</name>
<organism evidence="2 3">
    <name type="scientific">Rangifer tarandus platyrhynchus</name>
    <name type="common">Svalbard reindeer</name>
    <dbReference type="NCBI Taxonomy" id="3082113"/>
    <lineage>
        <taxon>Eukaryota</taxon>
        <taxon>Metazoa</taxon>
        <taxon>Chordata</taxon>
        <taxon>Craniata</taxon>
        <taxon>Vertebrata</taxon>
        <taxon>Euteleostomi</taxon>
        <taxon>Mammalia</taxon>
        <taxon>Eutheria</taxon>
        <taxon>Laurasiatheria</taxon>
        <taxon>Artiodactyla</taxon>
        <taxon>Ruminantia</taxon>
        <taxon>Pecora</taxon>
        <taxon>Cervidae</taxon>
        <taxon>Odocoileinae</taxon>
        <taxon>Rangifer</taxon>
    </lineage>
</organism>
<feature type="region of interest" description="Disordered" evidence="1">
    <location>
        <begin position="9"/>
        <end position="98"/>
    </location>
</feature>
<dbReference type="EMBL" id="CATKSN020000218">
    <property type="protein sequence ID" value="CAI9149298.1"/>
    <property type="molecule type" value="Genomic_DNA"/>
</dbReference>
<reference evidence="2" key="1">
    <citation type="submission" date="2023-04" db="EMBL/GenBank/DDBJ databases">
        <authorList>
            <consortium name="ELIXIR-Norway"/>
        </authorList>
    </citation>
    <scope>NUCLEOTIDE SEQUENCE [LARGE SCALE GENOMIC DNA]</scope>
</reference>
<protein>
    <submittedName>
        <fullName evidence="2">Uncharacterized protein</fullName>
    </submittedName>
</protein>
<dbReference type="Proteomes" id="UP001176941">
    <property type="component" value="Unassembled WGS sequence"/>
</dbReference>
<evidence type="ECO:0000256" key="1">
    <source>
        <dbReference type="SAM" id="MobiDB-lite"/>
    </source>
</evidence>